<dbReference type="EMBL" id="CP061799">
    <property type="protein sequence ID" value="QTA81008.1"/>
    <property type="molecule type" value="Genomic_DNA"/>
</dbReference>
<dbReference type="RefSeq" id="WP_207687090.1">
    <property type="nucleotide sequence ID" value="NZ_CP061799.1"/>
</dbReference>
<dbReference type="KEGG" id="dli:dnl_33290"/>
<dbReference type="AlphaFoldDB" id="A0A975B939"/>
<keyword evidence="1" id="KW-0472">Membrane</keyword>
<keyword evidence="1" id="KW-0812">Transmembrane</keyword>
<protein>
    <submittedName>
        <fullName evidence="2">Uncharacterized protein</fullName>
    </submittedName>
</protein>
<keyword evidence="3" id="KW-1185">Reference proteome</keyword>
<dbReference type="Proteomes" id="UP000663720">
    <property type="component" value="Chromosome"/>
</dbReference>
<sequence>MELDTIVFGGFTLKDILIYGGLAVVILMILSFIKKLFTSKEPEKYTQAVKCAGCGWSGRVSEFAGRCPQCNSPLGAQKASSRK</sequence>
<organism evidence="2 3">
    <name type="scientific">Desulfonema limicola</name>
    <dbReference type="NCBI Taxonomy" id="45656"/>
    <lineage>
        <taxon>Bacteria</taxon>
        <taxon>Pseudomonadati</taxon>
        <taxon>Thermodesulfobacteriota</taxon>
        <taxon>Desulfobacteria</taxon>
        <taxon>Desulfobacterales</taxon>
        <taxon>Desulfococcaceae</taxon>
        <taxon>Desulfonema</taxon>
    </lineage>
</organism>
<name>A0A975B939_9BACT</name>
<feature type="transmembrane region" description="Helical" evidence="1">
    <location>
        <begin position="16"/>
        <end position="33"/>
    </location>
</feature>
<proteinExistence type="predicted"/>
<keyword evidence="1" id="KW-1133">Transmembrane helix</keyword>
<evidence type="ECO:0000313" key="2">
    <source>
        <dbReference type="EMBL" id="QTA81008.1"/>
    </source>
</evidence>
<accession>A0A975B939</accession>
<gene>
    <name evidence="2" type="ORF">dnl_33290</name>
</gene>
<evidence type="ECO:0000256" key="1">
    <source>
        <dbReference type="SAM" id="Phobius"/>
    </source>
</evidence>
<evidence type="ECO:0000313" key="3">
    <source>
        <dbReference type="Proteomes" id="UP000663720"/>
    </source>
</evidence>
<reference evidence="2" key="1">
    <citation type="journal article" date="2021" name="Microb. Physiol.">
        <title>Proteogenomic Insights into the Physiology of Marine, Sulfate-Reducing, Filamentous Desulfonema limicola and Desulfonema magnum.</title>
        <authorList>
            <person name="Schnaars V."/>
            <person name="Wohlbrand L."/>
            <person name="Scheve S."/>
            <person name="Hinrichs C."/>
            <person name="Reinhardt R."/>
            <person name="Rabus R."/>
        </authorList>
    </citation>
    <scope>NUCLEOTIDE SEQUENCE</scope>
    <source>
        <strain evidence="2">5ac10</strain>
    </source>
</reference>